<sequence>MTGLVEAHLGVVDDVPLNLPLNFRRDPDAPQHSESRLVDGPYTAVRRVKYNVKTTCDGCGKPKQAQLFAVLRHDDTLEELRVGMNCLRNNFREQAMEIASAAGQYSARRRRAIEQLKLNVPTMEAAIEQVVEIVKAGVPYHDHLVRLLREIDPLTFTSEDVKVLADFKRLAQYHLDWERNGLASLRWQALRTHPMLHFLKPREAQQVRELCDEALRLQGRLNEADIGRLNTWLARSARWQPPFPQLVLPEGYPSQETYEAALRTALQERVREAAFTQVYWRTPFVPDPAQIVSTALGAGYAVVGIEPHRKQRYRTQIMNEDGYRRGTRSVIVEEGTRGTYTVAAIMRRRGGAQVRDDEDSDNDVLEPERHFPYFGLGWALVEHYTPTHRIWHAPHPRALLEDYA</sequence>
<dbReference type="Proteomes" id="UP000020492">
    <property type="component" value="Unassembled WGS sequence"/>
</dbReference>
<gene>
    <name evidence="1" type="ORF">DEIPH_ctg139orf0145</name>
</gene>
<evidence type="ECO:0000313" key="1">
    <source>
        <dbReference type="EMBL" id="EYB66416.1"/>
    </source>
</evidence>
<name>A0A016QKA1_9DEIO</name>
<proteinExistence type="predicted"/>
<comment type="caution">
    <text evidence="1">The sequence shown here is derived from an EMBL/GenBank/DDBJ whole genome shotgun (WGS) entry which is preliminary data.</text>
</comment>
<protein>
    <submittedName>
        <fullName evidence="1">Uncharacterized protein</fullName>
    </submittedName>
</protein>
<dbReference type="PATRIC" id="fig|1476583.3.peg.3656"/>
<accession>A0A016QKA1</accession>
<dbReference type="EMBL" id="JHAC01000093">
    <property type="protein sequence ID" value="EYB66416.1"/>
    <property type="molecule type" value="Genomic_DNA"/>
</dbReference>
<dbReference type="AlphaFoldDB" id="A0A016QKA1"/>
<dbReference type="STRING" id="1476583.DEIPH_ctg139orf0145"/>
<dbReference type="OrthoDB" id="9769023at2"/>
<organism evidence="1 2">
    <name type="scientific">Deinococcus phoenicis</name>
    <dbReference type="NCBI Taxonomy" id="1476583"/>
    <lineage>
        <taxon>Bacteria</taxon>
        <taxon>Thermotogati</taxon>
        <taxon>Deinococcota</taxon>
        <taxon>Deinococci</taxon>
        <taxon>Deinococcales</taxon>
        <taxon>Deinococcaceae</taxon>
        <taxon>Deinococcus</taxon>
    </lineage>
</organism>
<reference evidence="1 2" key="1">
    <citation type="submission" date="2014-03" db="EMBL/GenBank/DDBJ databases">
        <title>Draft genome sequence of Deinococcus phoenicis 1P10ME.</title>
        <authorList>
            <person name="Stepanov V.G."/>
            <person name="Vaishampayan P."/>
            <person name="Venkateswaran K."/>
            <person name="Fox G.E."/>
        </authorList>
    </citation>
    <scope>NUCLEOTIDE SEQUENCE [LARGE SCALE GENOMIC DNA]</scope>
    <source>
        <strain evidence="1 2">1P10ME</strain>
    </source>
</reference>
<evidence type="ECO:0000313" key="2">
    <source>
        <dbReference type="Proteomes" id="UP000020492"/>
    </source>
</evidence>
<dbReference type="RefSeq" id="WP_034360993.1">
    <property type="nucleotide sequence ID" value="NZ_JHAC01000093.1"/>
</dbReference>
<keyword evidence="2" id="KW-1185">Reference proteome</keyword>